<name>A0ABZ2SQF2_9ENTE</name>
<keyword evidence="1" id="KW-0805">Transcription regulation</keyword>
<dbReference type="CDD" id="cd06283">
    <property type="entry name" value="PBP1_RegR_EndR_KdgR-like"/>
    <property type="match status" value="1"/>
</dbReference>
<dbReference type="InterPro" id="IPR000843">
    <property type="entry name" value="HTH_LacI"/>
</dbReference>
<dbReference type="PROSITE" id="PS50943">
    <property type="entry name" value="HTH_CROC1"/>
    <property type="match status" value="1"/>
</dbReference>
<dbReference type="InterPro" id="IPR028082">
    <property type="entry name" value="Peripla_BP_I"/>
</dbReference>
<evidence type="ECO:0000256" key="2">
    <source>
        <dbReference type="ARBA" id="ARBA00023125"/>
    </source>
</evidence>
<proteinExistence type="predicted"/>
<evidence type="ECO:0000313" key="7">
    <source>
        <dbReference type="Proteomes" id="UP000664701"/>
    </source>
</evidence>
<evidence type="ECO:0000313" key="6">
    <source>
        <dbReference type="EMBL" id="WYJ77757.1"/>
    </source>
</evidence>
<keyword evidence="7" id="KW-1185">Reference proteome</keyword>
<dbReference type="PANTHER" id="PTHR30146">
    <property type="entry name" value="LACI-RELATED TRANSCRIPTIONAL REPRESSOR"/>
    <property type="match status" value="1"/>
</dbReference>
<dbReference type="Pfam" id="PF00532">
    <property type="entry name" value="Peripla_BP_1"/>
    <property type="match status" value="1"/>
</dbReference>
<evidence type="ECO:0000256" key="3">
    <source>
        <dbReference type="ARBA" id="ARBA00023163"/>
    </source>
</evidence>
<gene>
    <name evidence="6" type="ORF">DOK78_002395</name>
</gene>
<dbReference type="Pfam" id="PF00356">
    <property type="entry name" value="LacI"/>
    <property type="match status" value="1"/>
</dbReference>
<evidence type="ECO:0000256" key="1">
    <source>
        <dbReference type="ARBA" id="ARBA00023015"/>
    </source>
</evidence>
<dbReference type="SUPFAM" id="SSF53822">
    <property type="entry name" value="Periplasmic binding protein-like I"/>
    <property type="match status" value="1"/>
</dbReference>
<dbReference type="Gene3D" id="1.10.260.40">
    <property type="entry name" value="lambda repressor-like DNA-binding domains"/>
    <property type="match status" value="1"/>
</dbReference>
<organism evidence="6 7">
    <name type="scientific">Candidatus Enterococcus lowellii</name>
    <dbReference type="NCBI Taxonomy" id="2230877"/>
    <lineage>
        <taxon>Bacteria</taxon>
        <taxon>Bacillati</taxon>
        <taxon>Bacillota</taxon>
        <taxon>Bacilli</taxon>
        <taxon>Lactobacillales</taxon>
        <taxon>Enterococcaceae</taxon>
        <taxon>Enterococcus</taxon>
    </lineage>
</organism>
<dbReference type="InterPro" id="IPR001761">
    <property type="entry name" value="Peripla_BP/Lac1_sug-bd_dom"/>
</dbReference>
<evidence type="ECO:0000259" key="5">
    <source>
        <dbReference type="PROSITE" id="PS50943"/>
    </source>
</evidence>
<dbReference type="InterPro" id="IPR001387">
    <property type="entry name" value="Cro/C1-type_HTH"/>
</dbReference>
<keyword evidence="2" id="KW-0238">DNA-binding</keyword>
<accession>A0ABZ2SQF2</accession>
<dbReference type="SUPFAM" id="SSF47413">
    <property type="entry name" value="lambda repressor-like DNA-binding domains"/>
    <property type="match status" value="1"/>
</dbReference>
<reference evidence="6 7" key="2">
    <citation type="submission" date="2024-03" db="EMBL/GenBank/DDBJ databases">
        <title>The Genome Sequence of Enterococcus sp. DIV2402.</title>
        <authorList>
            <consortium name="The Broad Institute Genomics Platform"/>
            <consortium name="The Broad Institute Microbial Omics Core"/>
            <consortium name="The Broad Institute Genomic Center for Infectious Diseases"/>
            <person name="Earl A."/>
            <person name="Manson A."/>
            <person name="Gilmore M."/>
            <person name="Schwartman J."/>
            <person name="Shea T."/>
            <person name="Abouelleil A."/>
            <person name="Cao P."/>
            <person name="Chapman S."/>
            <person name="Cusick C."/>
            <person name="Young S."/>
            <person name="Neafsey D."/>
            <person name="Nusbaum C."/>
            <person name="Birren B."/>
        </authorList>
    </citation>
    <scope>NUCLEOTIDE SEQUENCE [LARGE SCALE GENOMIC DNA]</scope>
    <source>
        <strain evidence="6 7">DIV2402</strain>
    </source>
</reference>
<dbReference type="SMART" id="SM00354">
    <property type="entry name" value="HTH_LACI"/>
    <property type="match status" value="1"/>
</dbReference>
<dbReference type="EMBL" id="CP147251">
    <property type="protein sequence ID" value="WYJ77757.1"/>
    <property type="molecule type" value="Genomic_DNA"/>
</dbReference>
<dbReference type="InterPro" id="IPR010982">
    <property type="entry name" value="Lambda_DNA-bd_dom_sf"/>
</dbReference>
<feature type="domain" description="HTH lacI-type" evidence="4">
    <location>
        <begin position="5"/>
        <end position="60"/>
    </location>
</feature>
<dbReference type="Proteomes" id="UP000664701">
    <property type="component" value="Chromosome"/>
</dbReference>
<keyword evidence="3" id="KW-0804">Transcription</keyword>
<sequence>MKKKVTISQVAEQAGVSKTTISRFLNGQYGNMSKETKERIASIIEELNYRPSRQAQALKSKRSYLIGVVVADISNMYSSLLLKGIGAVLERNGYQMIIMDAANSVKQERSLLEKLLDQGVEAIILQASSRNAENYQFIQDYNIPLLLVDRQTEPVIWPLVTTNNQETVEEILHQALQKDYQKVLVVSEPLQDVTTREVRYDTVKNVTEKMGKKQELLEVTSETNLKQLIFAELKNPERTLLFASNGRVLMELLTILIENKIDIPQQIGITGFDDWNLTALVGPGITSIEQQSQQIGEVAAEKLVNFLKNSEELEQEIIVPAKVQWRKSI</sequence>
<dbReference type="Gene3D" id="3.40.50.2300">
    <property type="match status" value="2"/>
</dbReference>
<feature type="domain" description="HTH cro/C1-type" evidence="5">
    <location>
        <begin position="2"/>
        <end position="50"/>
    </location>
</feature>
<dbReference type="RefSeq" id="WP_207940139.1">
    <property type="nucleotide sequence ID" value="NZ_CP147251.1"/>
</dbReference>
<dbReference type="PROSITE" id="PS50932">
    <property type="entry name" value="HTH_LACI_2"/>
    <property type="match status" value="1"/>
</dbReference>
<dbReference type="CDD" id="cd01392">
    <property type="entry name" value="HTH_LacI"/>
    <property type="match status" value="1"/>
</dbReference>
<protein>
    <submittedName>
        <fullName evidence="6">LacI family transcriptional regulator, kdg operon repressor</fullName>
    </submittedName>
</protein>
<reference evidence="6 7" key="1">
    <citation type="submission" date="2021-03" db="EMBL/GenBank/DDBJ databases">
        <authorList>
            <person name="Gilmore M.S."/>
            <person name="Schwartzman J."/>
            <person name="Van Tyne D."/>
            <person name="Martin M."/>
            <person name="Earl A.M."/>
            <person name="Manson A.L."/>
            <person name="Straub T."/>
            <person name="Salamzade R."/>
            <person name="Saavedra J."/>
            <person name="Lebreton F."/>
            <person name="Prichula J."/>
            <person name="Schaufler K."/>
            <person name="Gaca A."/>
            <person name="Sgardioli B."/>
            <person name="Wagenaar J."/>
            <person name="Strong T."/>
        </authorList>
    </citation>
    <scope>NUCLEOTIDE SEQUENCE [LARGE SCALE GENOMIC DNA]</scope>
    <source>
        <strain evidence="6 7">DIV2402</strain>
    </source>
</reference>
<dbReference type="PANTHER" id="PTHR30146:SF145">
    <property type="entry name" value="RIBOSE OPERON REPRESSOR"/>
    <property type="match status" value="1"/>
</dbReference>
<evidence type="ECO:0000259" key="4">
    <source>
        <dbReference type="PROSITE" id="PS50932"/>
    </source>
</evidence>